<evidence type="ECO:0000256" key="1">
    <source>
        <dbReference type="SAM" id="Phobius"/>
    </source>
</evidence>
<dbReference type="Proteomes" id="UP001236559">
    <property type="component" value="Unassembled WGS sequence"/>
</dbReference>
<sequence length="176" mass="20477">MSIELIFLAIILKFIKTKNFDFLYKVKFKYYLLLFLSLSIFIGINFLNNKFFIKNYFILNLTANIFLIIFCFLQKNNFIKILALGIILNTIVFSFNGKMPVDMAAAKIALSDEKFDLIKNGYSLSHGFFENSKLFILSDIIPIPKTYIYSRVISFGDILISISSFLYILFIEESEK</sequence>
<dbReference type="EMBL" id="JAUSTN010000001">
    <property type="protein sequence ID" value="MDQ0274162.1"/>
    <property type="molecule type" value="Genomic_DNA"/>
</dbReference>
<dbReference type="RefSeq" id="WP_023056414.1">
    <property type="nucleotide sequence ID" value="NZ_JAUSTN010000001.1"/>
</dbReference>
<feature type="transmembrane region" description="Helical" evidence="1">
    <location>
        <begin position="78"/>
        <end position="95"/>
    </location>
</feature>
<evidence type="ECO:0000313" key="3">
    <source>
        <dbReference type="Proteomes" id="UP001236559"/>
    </source>
</evidence>
<feature type="transmembrane region" description="Helical" evidence="1">
    <location>
        <begin position="148"/>
        <end position="170"/>
    </location>
</feature>
<accession>A0ABU0ATQ4</accession>
<organism evidence="2 3">
    <name type="scientific">Peptoniphilus koenoeneniae</name>
    <dbReference type="NCBI Taxonomy" id="507751"/>
    <lineage>
        <taxon>Bacteria</taxon>
        <taxon>Bacillati</taxon>
        <taxon>Bacillota</taxon>
        <taxon>Tissierellia</taxon>
        <taxon>Tissierellales</taxon>
        <taxon>Peptoniphilaceae</taxon>
        <taxon>Peptoniphilus</taxon>
    </lineage>
</organism>
<protein>
    <recommendedName>
        <fullName evidence="4">DUF5317 domain-containing protein</fullName>
    </recommendedName>
</protein>
<keyword evidence="1" id="KW-0472">Membrane</keyword>
<evidence type="ECO:0008006" key="4">
    <source>
        <dbReference type="Google" id="ProtNLM"/>
    </source>
</evidence>
<keyword evidence="3" id="KW-1185">Reference proteome</keyword>
<proteinExistence type="predicted"/>
<dbReference type="InterPro" id="IPR035168">
    <property type="entry name" value="DUF5317"/>
</dbReference>
<keyword evidence="1" id="KW-1133">Transmembrane helix</keyword>
<gene>
    <name evidence="2" type="ORF">J2S72_000158</name>
</gene>
<comment type="caution">
    <text evidence="2">The sequence shown here is derived from an EMBL/GenBank/DDBJ whole genome shotgun (WGS) entry which is preliminary data.</text>
</comment>
<feature type="transmembrane region" description="Helical" evidence="1">
    <location>
        <begin position="28"/>
        <end position="47"/>
    </location>
</feature>
<dbReference type="Pfam" id="PF17248">
    <property type="entry name" value="DUF5317"/>
    <property type="match status" value="1"/>
</dbReference>
<keyword evidence="1" id="KW-0812">Transmembrane</keyword>
<name>A0ABU0ATQ4_9FIRM</name>
<reference evidence="2 3" key="1">
    <citation type="submission" date="2023-07" db="EMBL/GenBank/DDBJ databases">
        <title>Genomic Encyclopedia of Type Strains, Phase IV (KMG-IV): sequencing the most valuable type-strain genomes for metagenomic binning, comparative biology and taxonomic classification.</title>
        <authorList>
            <person name="Goeker M."/>
        </authorList>
    </citation>
    <scope>NUCLEOTIDE SEQUENCE [LARGE SCALE GENOMIC DNA]</scope>
    <source>
        <strain evidence="2 3">DSM 22616</strain>
    </source>
</reference>
<evidence type="ECO:0000313" key="2">
    <source>
        <dbReference type="EMBL" id="MDQ0274162.1"/>
    </source>
</evidence>
<feature type="transmembrane region" description="Helical" evidence="1">
    <location>
        <begin position="53"/>
        <end position="73"/>
    </location>
</feature>